<evidence type="ECO:0000256" key="6">
    <source>
        <dbReference type="ARBA" id="ARBA00022989"/>
    </source>
</evidence>
<dbReference type="GO" id="GO:0005886">
    <property type="term" value="C:plasma membrane"/>
    <property type="evidence" value="ECO:0007669"/>
    <property type="project" value="TreeGrafter"/>
</dbReference>
<evidence type="ECO:0008006" key="16">
    <source>
        <dbReference type="Google" id="ProtNLM"/>
    </source>
</evidence>
<evidence type="ECO:0000256" key="2">
    <source>
        <dbReference type="ARBA" id="ARBA00007193"/>
    </source>
</evidence>
<proteinExistence type="inferred from homology"/>
<keyword evidence="8 12" id="KW-0406">Ion transport</keyword>
<sequence>MSVKVEETEEKVDHVSRIREQCVNCFKGPNLIKTIVVMACLIIVVYQIITCIQKLTNIPVTTHTHFDFNKTIAYPSVTFCREPPYKHAKLQEYGLSSHPRYTSTWREFNFSAISLDQLWDEITYNADDFFVQYALDSLTDDVELTSSIGFVNGRCYTLTPRIKDSQATKARGYAITLQHTQEDITSSTSILPPGYHVYVHFEKEPYTEVEVYNGGLVDYLYINTGETLDVKLTVNEYVMISDEQNPCSTEPGYSANYCTTLYVWEEVGRQVNCSGPWMNISLQRCDNFRDMRRLISAYINKYINHTCESCPRICRSLLYSAFVVDRQKFYTWDAQTKVWATATSLANLQTQGFLLGLSVIGLIGILGNVWSNMLRPLLCASSAVPPPLSVEVTPRKTRPYSY</sequence>
<evidence type="ECO:0000256" key="1">
    <source>
        <dbReference type="ARBA" id="ARBA00004141"/>
    </source>
</evidence>
<comment type="subcellular location">
    <subcellularLocation>
        <location evidence="1">Membrane</location>
        <topology evidence="1">Multi-pass membrane protein</topology>
    </subcellularLocation>
</comment>
<reference evidence="14" key="1">
    <citation type="submission" date="2022-05" db="EMBL/GenBank/DDBJ databases">
        <authorList>
            <person name="Okamura Y."/>
        </authorList>
    </citation>
    <scope>NUCLEOTIDE SEQUENCE</scope>
</reference>
<dbReference type="AlphaFoldDB" id="A0A9P0XBG2"/>
<evidence type="ECO:0000256" key="7">
    <source>
        <dbReference type="ARBA" id="ARBA00023053"/>
    </source>
</evidence>
<keyword evidence="9 13" id="KW-0472">Membrane</keyword>
<accession>A0A9P0XBG2</accession>
<evidence type="ECO:0000313" key="15">
    <source>
        <dbReference type="Proteomes" id="UP001152562"/>
    </source>
</evidence>
<keyword evidence="15" id="KW-1185">Reference proteome</keyword>
<organism evidence="14 15">
    <name type="scientific">Pieris brassicae</name>
    <name type="common">White butterfly</name>
    <name type="synonym">Large white butterfly</name>
    <dbReference type="NCBI Taxonomy" id="7116"/>
    <lineage>
        <taxon>Eukaryota</taxon>
        <taxon>Metazoa</taxon>
        <taxon>Ecdysozoa</taxon>
        <taxon>Arthropoda</taxon>
        <taxon>Hexapoda</taxon>
        <taxon>Insecta</taxon>
        <taxon>Pterygota</taxon>
        <taxon>Neoptera</taxon>
        <taxon>Endopterygota</taxon>
        <taxon>Lepidoptera</taxon>
        <taxon>Glossata</taxon>
        <taxon>Ditrysia</taxon>
        <taxon>Papilionoidea</taxon>
        <taxon>Pieridae</taxon>
        <taxon>Pierinae</taxon>
        <taxon>Pieris</taxon>
    </lineage>
</organism>
<dbReference type="PANTHER" id="PTHR11690:SF248">
    <property type="entry name" value="PICKPOCKET 17, ISOFORM A"/>
    <property type="match status" value="1"/>
</dbReference>
<protein>
    <recommendedName>
        <fullName evidence="16">Amiloride-sensitive sodium channel</fullName>
    </recommendedName>
</protein>
<dbReference type="Pfam" id="PF00858">
    <property type="entry name" value="ASC"/>
    <property type="match status" value="1"/>
</dbReference>
<keyword evidence="11 12" id="KW-0407">Ion channel</keyword>
<keyword evidence="6 13" id="KW-1133">Transmembrane helix</keyword>
<evidence type="ECO:0000256" key="4">
    <source>
        <dbReference type="ARBA" id="ARBA00022461"/>
    </source>
</evidence>
<keyword evidence="5 12" id="KW-0812">Transmembrane</keyword>
<dbReference type="PANTHER" id="PTHR11690">
    <property type="entry name" value="AMILORIDE-SENSITIVE SODIUM CHANNEL-RELATED"/>
    <property type="match status" value="1"/>
</dbReference>
<name>A0A9P0XBG2_PIEBR</name>
<comment type="similarity">
    <text evidence="2 12">Belongs to the amiloride-sensitive sodium channel (TC 1.A.6) family.</text>
</comment>
<evidence type="ECO:0000256" key="9">
    <source>
        <dbReference type="ARBA" id="ARBA00023136"/>
    </source>
</evidence>
<keyword evidence="10 12" id="KW-0739">Sodium transport</keyword>
<evidence type="ECO:0000256" key="5">
    <source>
        <dbReference type="ARBA" id="ARBA00022692"/>
    </source>
</evidence>
<keyword evidence="4 12" id="KW-0894">Sodium channel</keyword>
<feature type="transmembrane region" description="Helical" evidence="13">
    <location>
        <begin position="31"/>
        <end position="49"/>
    </location>
</feature>
<keyword evidence="3 12" id="KW-0813">Transport</keyword>
<evidence type="ECO:0000256" key="12">
    <source>
        <dbReference type="RuleBase" id="RU000679"/>
    </source>
</evidence>
<dbReference type="EMBL" id="CALOZG010000005">
    <property type="protein sequence ID" value="CAH4028630.1"/>
    <property type="molecule type" value="Genomic_DNA"/>
</dbReference>
<evidence type="ECO:0000256" key="10">
    <source>
        <dbReference type="ARBA" id="ARBA00023201"/>
    </source>
</evidence>
<dbReference type="GO" id="GO:0015280">
    <property type="term" value="F:ligand-gated sodium channel activity"/>
    <property type="evidence" value="ECO:0007669"/>
    <property type="project" value="TreeGrafter"/>
</dbReference>
<dbReference type="Proteomes" id="UP001152562">
    <property type="component" value="Unassembled WGS sequence"/>
</dbReference>
<evidence type="ECO:0000256" key="8">
    <source>
        <dbReference type="ARBA" id="ARBA00023065"/>
    </source>
</evidence>
<gene>
    <name evidence="14" type="ORF">PIBRA_LOCUS5447</name>
</gene>
<evidence type="ECO:0000256" key="3">
    <source>
        <dbReference type="ARBA" id="ARBA00022448"/>
    </source>
</evidence>
<comment type="caution">
    <text evidence="14">The sequence shown here is derived from an EMBL/GenBank/DDBJ whole genome shotgun (WGS) entry which is preliminary data.</text>
</comment>
<evidence type="ECO:0000313" key="14">
    <source>
        <dbReference type="EMBL" id="CAH4028630.1"/>
    </source>
</evidence>
<keyword evidence="7" id="KW-0915">Sodium</keyword>
<evidence type="ECO:0000256" key="11">
    <source>
        <dbReference type="ARBA" id="ARBA00023303"/>
    </source>
</evidence>
<dbReference type="InterPro" id="IPR001873">
    <property type="entry name" value="ENaC"/>
</dbReference>
<evidence type="ECO:0000256" key="13">
    <source>
        <dbReference type="SAM" id="Phobius"/>
    </source>
</evidence>